<proteinExistence type="inferred from homology"/>
<dbReference type="Pfam" id="PF00201">
    <property type="entry name" value="UDPGT"/>
    <property type="match status" value="1"/>
</dbReference>
<dbReference type="CDD" id="cd03784">
    <property type="entry name" value="GT1_Gtf-like"/>
    <property type="match status" value="1"/>
</dbReference>
<organism evidence="6 7">
    <name type="scientific">Cannabis sativa</name>
    <name type="common">Hemp</name>
    <name type="synonym">Marijuana</name>
    <dbReference type="NCBI Taxonomy" id="3483"/>
    <lineage>
        <taxon>Eukaryota</taxon>
        <taxon>Viridiplantae</taxon>
        <taxon>Streptophyta</taxon>
        <taxon>Embryophyta</taxon>
        <taxon>Tracheophyta</taxon>
        <taxon>Spermatophyta</taxon>
        <taxon>Magnoliopsida</taxon>
        <taxon>eudicotyledons</taxon>
        <taxon>Gunneridae</taxon>
        <taxon>Pentapetalae</taxon>
        <taxon>rosids</taxon>
        <taxon>fabids</taxon>
        <taxon>Rosales</taxon>
        <taxon>Cannabaceae</taxon>
        <taxon>Cannabis</taxon>
    </lineage>
</organism>
<keyword evidence="2 4" id="KW-0328">Glycosyltransferase</keyword>
<dbReference type="Gene3D" id="3.40.50.2000">
    <property type="entry name" value="Glycogen Phosphorylase B"/>
    <property type="match status" value="2"/>
</dbReference>
<evidence type="ECO:0000313" key="7">
    <source>
        <dbReference type="Proteomes" id="UP000583929"/>
    </source>
</evidence>
<dbReference type="PANTHER" id="PTHR11926">
    <property type="entry name" value="GLUCOSYL/GLUCURONOSYL TRANSFERASES"/>
    <property type="match status" value="1"/>
</dbReference>
<dbReference type="GO" id="GO:0080044">
    <property type="term" value="F:quercetin 7-O-glucosyltransferase activity"/>
    <property type="evidence" value="ECO:0007669"/>
    <property type="project" value="TreeGrafter"/>
</dbReference>
<dbReference type="FunFam" id="3.40.50.2000:FF:000027">
    <property type="entry name" value="Glycosyltransferase"/>
    <property type="match status" value="1"/>
</dbReference>
<accession>A0A7J6HYA1</accession>
<dbReference type="PROSITE" id="PS00375">
    <property type="entry name" value="UDPGT"/>
    <property type="match status" value="1"/>
</dbReference>
<evidence type="ECO:0000256" key="5">
    <source>
        <dbReference type="RuleBase" id="RU362057"/>
    </source>
</evidence>
<comment type="caution">
    <text evidence="6">The sequence shown here is derived from an EMBL/GenBank/DDBJ whole genome shotgun (WGS) entry which is preliminary data.</text>
</comment>
<dbReference type="EMBL" id="JAATIQ010000020">
    <property type="protein sequence ID" value="KAF4399829.1"/>
    <property type="molecule type" value="Genomic_DNA"/>
</dbReference>
<name>A0A7J6HYA1_CANSA</name>
<sequence>MFVDHNILSRRLRVIMDQNSSHEKEGYSTESKPHAVCIPYPSQSHIKAMLKFAKLLHSKGFYITFVNTEFNHNRFLKNSSTFSSMPNFRFEAIPDGLPVSDQAQDATQDILSLSDSTRKNFLGPFLELLKKLANQTKSNSSKDDVPPRVSCIISDGVMSFAIKAAKQLRLPVVLLFTVAACTVMGLANYRPLLDKGIVPLKDENDLNNFLDTSMEWIPGIKGLRFRDLPTFCRITDSNDIMFNWMIEAIEMASEASAVVIQTFESLEKHVLDVLSSTTFSLPKIYPIGPLQPLLDHIPQHSLHTVPYSLWKEETECIKWLSTQKPNSVIYVNFGSITVLTEQEVTEIGWGLANSNVPFLWVIRPDLIVGEAKLPSEIVDQTKERSLIISWAPQEDVLSHPSTGGFLTHCGWNSVIESLTSGVPMICYPYFADQQTNCWFACNEWGVAMEIESDVKRDQVTKLVKELLKGEKGKQMKSKAMEFKKLIREATAPSGSSSTKLDDLVNQLCLHQID</sequence>
<dbReference type="SUPFAM" id="SSF53756">
    <property type="entry name" value="UDP-Glycosyltransferase/glycogen phosphorylase"/>
    <property type="match status" value="1"/>
</dbReference>
<dbReference type="AlphaFoldDB" id="A0A7J6HYA1"/>
<evidence type="ECO:0000256" key="1">
    <source>
        <dbReference type="ARBA" id="ARBA00009995"/>
    </source>
</evidence>
<dbReference type="FunFam" id="3.40.50.2000:FF:000065">
    <property type="entry name" value="Glycosyltransferase"/>
    <property type="match status" value="1"/>
</dbReference>
<dbReference type="EC" id="2.4.1.-" evidence="5"/>
<keyword evidence="3 4" id="KW-0808">Transferase</keyword>
<dbReference type="GO" id="GO:0080043">
    <property type="term" value="F:quercetin 3-O-glucosyltransferase activity"/>
    <property type="evidence" value="ECO:0007669"/>
    <property type="project" value="TreeGrafter"/>
</dbReference>
<reference evidence="6 7" key="1">
    <citation type="journal article" date="2020" name="bioRxiv">
        <title>Sequence and annotation of 42 cannabis genomes reveals extensive copy number variation in cannabinoid synthesis and pathogen resistance genes.</title>
        <authorList>
            <person name="Mckernan K.J."/>
            <person name="Helbert Y."/>
            <person name="Kane L.T."/>
            <person name="Ebling H."/>
            <person name="Zhang L."/>
            <person name="Liu B."/>
            <person name="Eaton Z."/>
            <person name="Mclaughlin S."/>
            <person name="Kingan S."/>
            <person name="Baybayan P."/>
            <person name="Concepcion G."/>
            <person name="Jordan M."/>
            <person name="Riva A."/>
            <person name="Barbazuk W."/>
            <person name="Harkins T."/>
        </authorList>
    </citation>
    <scope>NUCLEOTIDE SEQUENCE [LARGE SCALE GENOMIC DNA]</scope>
    <source>
        <strain evidence="7">cv. Jamaican Lion 4</strain>
        <tissue evidence="6">Leaf</tissue>
    </source>
</reference>
<evidence type="ECO:0000256" key="4">
    <source>
        <dbReference type="RuleBase" id="RU003718"/>
    </source>
</evidence>
<dbReference type="InterPro" id="IPR035595">
    <property type="entry name" value="UDP_glycos_trans_CS"/>
</dbReference>
<keyword evidence="7" id="KW-1185">Reference proteome</keyword>
<comment type="similarity">
    <text evidence="1 4">Belongs to the UDP-glycosyltransferase family.</text>
</comment>
<gene>
    <name evidence="6" type="ORF">G4B88_021043</name>
</gene>
<evidence type="ECO:0000256" key="3">
    <source>
        <dbReference type="ARBA" id="ARBA00022679"/>
    </source>
</evidence>
<protein>
    <recommendedName>
        <fullName evidence="5">Glycosyltransferase</fullName>
        <ecNumber evidence="5">2.4.1.-</ecNumber>
    </recommendedName>
</protein>
<evidence type="ECO:0000313" key="6">
    <source>
        <dbReference type="EMBL" id="KAF4399829.1"/>
    </source>
</evidence>
<dbReference type="PANTHER" id="PTHR11926:SF1516">
    <property type="entry name" value="GLYCOSYLTRANSFERASE"/>
    <property type="match status" value="1"/>
</dbReference>
<dbReference type="Proteomes" id="UP000583929">
    <property type="component" value="Unassembled WGS sequence"/>
</dbReference>
<evidence type="ECO:0000256" key="2">
    <source>
        <dbReference type="ARBA" id="ARBA00022676"/>
    </source>
</evidence>
<dbReference type="InterPro" id="IPR002213">
    <property type="entry name" value="UDP_glucos_trans"/>
</dbReference>